<keyword evidence="3" id="KW-0804">Transcription</keyword>
<proteinExistence type="predicted"/>
<evidence type="ECO:0000256" key="3">
    <source>
        <dbReference type="ARBA" id="ARBA00023163"/>
    </source>
</evidence>
<dbReference type="GeneID" id="63767557"/>
<dbReference type="PROSITE" id="PS50048">
    <property type="entry name" value="ZN2_CY6_FUNGAL_2"/>
    <property type="match status" value="1"/>
</dbReference>
<dbReference type="GO" id="GO:0000981">
    <property type="term" value="F:DNA-binding transcription factor activity, RNA polymerase II-specific"/>
    <property type="evidence" value="ECO:0007669"/>
    <property type="project" value="InterPro"/>
</dbReference>
<dbReference type="InterPro" id="IPR036864">
    <property type="entry name" value="Zn2-C6_fun-type_DNA-bd_sf"/>
</dbReference>
<keyword evidence="1" id="KW-0805">Transcription regulation</keyword>
<dbReference type="Pfam" id="PF11951">
    <property type="entry name" value="Fungal_trans_2"/>
    <property type="match status" value="1"/>
</dbReference>
<evidence type="ECO:0000313" key="8">
    <source>
        <dbReference type="Proteomes" id="UP000184356"/>
    </source>
</evidence>
<evidence type="ECO:0000256" key="1">
    <source>
        <dbReference type="ARBA" id="ARBA00023015"/>
    </source>
</evidence>
<feature type="domain" description="Zn(2)-C6 fungal-type" evidence="6">
    <location>
        <begin position="21"/>
        <end position="49"/>
    </location>
</feature>
<dbReference type="InterPro" id="IPR021858">
    <property type="entry name" value="Fun_TF"/>
</dbReference>
<feature type="region of interest" description="Disordered" evidence="5">
    <location>
        <begin position="140"/>
        <end position="160"/>
    </location>
</feature>
<evidence type="ECO:0000256" key="2">
    <source>
        <dbReference type="ARBA" id="ARBA00023125"/>
    </source>
</evidence>
<evidence type="ECO:0000313" key="7">
    <source>
        <dbReference type="EMBL" id="OJJ65176.1"/>
    </source>
</evidence>
<protein>
    <recommendedName>
        <fullName evidence="6">Zn(2)-C6 fungal-type domain-containing protein</fullName>
    </recommendedName>
</protein>
<dbReference type="Proteomes" id="UP000184356">
    <property type="component" value="Unassembled WGS sequence"/>
</dbReference>
<evidence type="ECO:0000256" key="4">
    <source>
        <dbReference type="ARBA" id="ARBA00023242"/>
    </source>
</evidence>
<gene>
    <name evidence="7" type="ORF">ASPSYDRAFT_85150</name>
</gene>
<dbReference type="SMART" id="SM00066">
    <property type="entry name" value="GAL4"/>
    <property type="match status" value="1"/>
</dbReference>
<accession>A0A1L9U0G5</accession>
<dbReference type="SUPFAM" id="SSF57701">
    <property type="entry name" value="Zn2/Cys6 DNA-binding domain"/>
    <property type="match status" value="1"/>
</dbReference>
<dbReference type="PANTHER" id="PTHR31069:SF32">
    <property type="entry name" value="ARGININE METABOLISM REGULATION PROTEIN II"/>
    <property type="match status" value="1"/>
</dbReference>
<dbReference type="EMBL" id="KV878582">
    <property type="protein sequence ID" value="OJJ65176.1"/>
    <property type="molecule type" value="Genomic_DNA"/>
</dbReference>
<keyword evidence="2" id="KW-0238">DNA-binding</keyword>
<dbReference type="OrthoDB" id="3477330at2759"/>
<dbReference type="CDD" id="cd00067">
    <property type="entry name" value="GAL4"/>
    <property type="match status" value="1"/>
</dbReference>
<sequence>MPTHSLRSANRPRKHNKTFTGCWTCRARKVKCDEERPVCRQCRQRGIPCGGYGVRLQWMAPGTGLEDDSQGVANQPIITGSCRRRLMSGDNEDAPPSCQVDEALVAIDAIKPGRASDQGNGEGSSTFVGGFGVFDLSNSDRDAGISRTPPANSPLPSQETACVSFIPSPDQAASDKVAEEGTDSIPAITAPLSVEDICTIERPYMNPFESLQLATEEEPLTLDPFSELNILDLQGTDGSHPAQDTWEISFSPVIPRPLSPEHLSSNERLLMHYYGTTVVHLFPVLDSPKSPWKTVHLPCMLQSAGEMVVDGSTSQIRAALRTTLLSVSAFYLSKHNRLQSRNDEATKWRREAMHFHGTAMTLLKDSVKTRSTSALRPKYKEFLATMLSMISINVISGDIASCGLHLDAACRLITETAKWKTQYSNKAKALHRIYFYLRTIYESTAIRAPPIKASEADSTSPSFHASEAVFEGSQFVTSPFASPDDTKQAGAYESIYAIPRSLLVFLGKTTDLVNAVYELRKVSKSRSIPSPLAERCDELETNIMDWQADTTHTDVTSRPAANTGIIQNMTRAFHMAIIIYFAQHIRLLGHRYLKSFVEEVLEGIEAVERIKAEWQVQASPLYWPAFIAASETFDPHLQDRFRTWYARVEPHAIGSMSPGIGLLEQVWAEGPGGGDRKTSLWRQIATRNNTALMLT</sequence>
<dbReference type="GO" id="GO:0008270">
    <property type="term" value="F:zinc ion binding"/>
    <property type="evidence" value="ECO:0007669"/>
    <property type="project" value="InterPro"/>
</dbReference>
<keyword evidence="8" id="KW-1185">Reference proteome</keyword>
<dbReference type="InterPro" id="IPR050675">
    <property type="entry name" value="OAF3"/>
</dbReference>
<dbReference type="GO" id="GO:0003677">
    <property type="term" value="F:DNA binding"/>
    <property type="evidence" value="ECO:0007669"/>
    <property type="project" value="UniProtKB-KW"/>
</dbReference>
<dbReference type="InterPro" id="IPR001138">
    <property type="entry name" value="Zn2Cys6_DnaBD"/>
</dbReference>
<organism evidence="7 8">
    <name type="scientific">Aspergillus sydowii CBS 593.65</name>
    <dbReference type="NCBI Taxonomy" id="1036612"/>
    <lineage>
        <taxon>Eukaryota</taxon>
        <taxon>Fungi</taxon>
        <taxon>Dikarya</taxon>
        <taxon>Ascomycota</taxon>
        <taxon>Pezizomycotina</taxon>
        <taxon>Eurotiomycetes</taxon>
        <taxon>Eurotiomycetidae</taxon>
        <taxon>Eurotiales</taxon>
        <taxon>Aspergillaceae</taxon>
        <taxon>Aspergillus</taxon>
        <taxon>Aspergillus subgen. Nidulantes</taxon>
    </lineage>
</organism>
<keyword evidence="4" id="KW-0539">Nucleus</keyword>
<dbReference type="PROSITE" id="PS00463">
    <property type="entry name" value="ZN2_CY6_FUNGAL_1"/>
    <property type="match status" value="1"/>
</dbReference>
<dbReference type="VEuPathDB" id="FungiDB:ASPSYDRAFT_85150"/>
<reference evidence="8" key="1">
    <citation type="journal article" date="2017" name="Genome Biol.">
        <title>Comparative genomics reveals high biological diversity and specific adaptations in the industrially and medically important fungal genus Aspergillus.</title>
        <authorList>
            <person name="de Vries R.P."/>
            <person name="Riley R."/>
            <person name="Wiebenga A."/>
            <person name="Aguilar-Osorio G."/>
            <person name="Amillis S."/>
            <person name="Uchima C.A."/>
            <person name="Anderluh G."/>
            <person name="Asadollahi M."/>
            <person name="Askin M."/>
            <person name="Barry K."/>
            <person name="Battaglia E."/>
            <person name="Bayram O."/>
            <person name="Benocci T."/>
            <person name="Braus-Stromeyer S.A."/>
            <person name="Caldana C."/>
            <person name="Canovas D."/>
            <person name="Cerqueira G.C."/>
            <person name="Chen F."/>
            <person name="Chen W."/>
            <person name="Choi C."/>
            <person name="Clum A."/>
            <person name="Dos Santos R.A."/>
            <person name="Damasio A.R."/>
            <person name="Diallinas G."/>
            <person name="Emri T."/>
            <person name="Fekete E."/>
            <person name="Flipphi M."/>
            <person name="Freyberg S."/>
            <person name="Gallo A."/>
            <person name="Gournas C."/>
            <person name="Habgood R."/>
            <person name="Hainaut M."/>
            <person name="Harispe M.L."/>
            <person name="Henrissat B."/>
            <person name="Hilden K.S."/>
            <person name="Hope R."/>
            <person name="Hossain A."/>
            <person name="Karabika E."/>
            <person name="Karaffa L."/>
            <person name="Karanyi Z."/>
            <person name="Krasevec N."/>
            <person name="Kuo A."/>
            <person name="Kusch H."/>
            <person name="LaButti K."/>
            <person name="Lagendijk E.L."/>
            <person name="Lapidus A."/>
            <person name="Levasseur A."/>
            <person name="Lindquist E."/>
            <person name="Lipzen A."/>
            <person name="Logrieco A.F."/>
            <person name="MacCabe A."/>
            <person name="Maekelae M.R."/>
            <person name="Malavazi I."/>
            <person name="Melin P."/>
            <person name="Meyer V."/>
            <person name="Mielnichuk N."/>
            <person name="Miskei M."/>
            <person name="Molnar A.P."/>
            <person name="Mule G."/>
            <person name="Ngan C.Y."/>
            <person name="Orejas M."/>
            <person name="Orosz E."/>
            <person name="Ouedraogo J.P."/>
            <person name="Overkamp K.M."/>
            <person name="Park H.-S."/>
            <person name="Perrone G."/>
            <person name="Piumi F."/>
            <person name="Punt P.J."/>
            <person name="Ram A.F."/>
            <person name="Ramon A."/>
            <person name="Rauscher S."/>
            <person name="Record E."/>
            <person name="Riano-Pachon D.M."/>
            <person name="Robert V."/>
            <person name="Roehrig J."/>
            <person name="Ruller R."/>
            <person name="Salamov A."/>
            <person name="Salih N.S."/>
            <person name="Samson R.A."/>
            <person name="Sandor E."/>
            <person name="Sanguinetti M."/>
            <person name="Schuetze T."/>
            <person name="Sepcic K."/>
            <person name="Shelest E."/>
            <person name="Sherlock G."/>
            <person name="Sophianopoulou V."/>
            <person name="Squina F.M."/>
            <person name="Sun H."/>
            <person name="Susca A."/>
            <person name="Todd R.B."/>
            <person name="Tsang A."/>
            <person name="Unkles S.E."/>
            <person name="van de Wiele N."/>
            <person name="van Rossen-Uffink D."/>
            <person name="Oliveira J.V."/>
            <person name="Vesth T.C."/>
            <person name="Visser J."/>
            <person name="Yu J.-H."/>
            <person name="Zhou M."/>
            <person name="Andersen M.R."/>
            <person name="Archer D.B."/>
            <person name="Baker S.E."/>
            <person name="Benoit I."/>
            <person name="Brakhage A.A."/>
            <person name="Braus G.H."/>
            <person name="Fischer R."/>
            <person name="Frisvad J.C."/>
            <person name="Goldman G.H."/>
            <person name="Houbraken J."/>
            <person name="Oakley B."/>
            <person name="Pocsi I."/>
            <person name="Scazzocchio C."/>
            <person name="Seiboth B."/>
            <person name="vanKuyk P.A."/>
            <person name="Wortman J."/>
            <person name="Dyer P.S."/>
            <person name="Grigoriev I.V."/>
        </authorList>
    </citation>
    <scope>NUCLEOTIDE SEQUENCE [LARGE SCALE GENOMIC DNA]</scope>
    <source>
        <strain evidence="8">CBS 593.65</strain>
    </source>
</reference>
<evidence type="ECO:0000259" key="6">
    <source>
        <dbReference type="PROSITE" id="PS50048"/>
    </source>
</evidence>
<dbReference type="Pfam" id="PF00172">
    <property type="entry name" value="Zn_clus"/>
    <property type="match status" value="1"/>
</dbReference>
<dbReference type="PANTHER" id="PTHR31069">
    <property type="entry name" value="OLEATE-ACTIVATED TRANSCRIPTION FACTOR 1-RELATED"/>
    <property type="match status" value="1"/>
</dbReference>
<dbReference type="STRING" id="1036612.A0A1L9U0G5"/>
<name>A0A1L9U0G5_9EURO</name>
<dbReference type="Gene3D" id="4.10.240.10">
    <property type="entry name" value="Zn(2)-C6 fungal-type DNA-binding domain"/>
    <property type="match status" value="1"/>
</dbReference>
<dbReference type="RefSeq" id="XP_040708982.1">
    <property type="nucleotide sequence ID" value="XM_040851484.1"/>
</dbReference>
<dbReference type="AlphaFoldDB" id="A0A1L9U0G5"/>
<evidence type="ECO:0000256" key="5">
    <source>
        <dbReference type="SAM" id="MobiDB-lite"/>
    </source>
</evidence>